<name>A0AAD7WUB0_9TELE</name>
<dbReference type="Proteomes" id="UP001221898">
    <property type="component" value="Unassembled WGS sequence"/>
</dbReference>
<keyword evidence="3" id="KW-1185">Reference proteome</keyword>
<dbReference type="EMBL" id="JAINUG010000029">
    <property type="protein sequence ID" value="KAJ8409766.1"/>
    <property type="molecule type" value="Genomic_DNA"/>
</dbReference>
<gene>
    <name evidence="2" type="ORF">AAFF_G00218250</name>
</gene>
<comment type="caution">
    <text evidence="2">The sequence shown here is derived from an EMBL/GenBank/DDBJ whole genome shotgun (WGS) entry which is preliminary data.</text>
</comment>
<accession>A0AAD7WUB0</accession>
<evidence type="ECO:0000313" key="2">
    <source>
        <dbReference type="EMBL" id="KAJ8409766.1"/>
    </source>
</evidence>
<sequence>MSYWISRSSIPQKHFFLSQIQRREPQQLFDPISRQQQSLPCSSQVAVGHVKTRASFEMCPRNPPEETWRRCQADDRRRTALGSGDPAGTHRDISATAVTVSP</sequence>
<dbReference type="AlphaFoldDB" id="A0AAD7WUB0"/>
<organism evidence="2 3">
    <name type="scientific">Aldrovandia affinis</name>
    <dbReference type="NCBI Taxonomy" id="143900"/>
    <lineage>
        <taxon>Eukaryota</taxon>
        <taxon>Metazoa</taxon>
        <taxon>Chordata</taxon>
        <taxon>Craniata</taxon>
        <taxon>Vertebrata</taxon>
        <taxon>Euteleostomi</taxon>
        <taxon>Actinopterygii</taxon>
        <taxon>Neopterygii</taxon>
        <taxon>Teleostei</taxon>
        <taxon>Notacanthiformes</taxon>
        <taxon>Halosauridae</taxon>
        <taxon>Aldrovandia</taxon>
    </lineage>
</organism>
<reference evidence="2" key="1">
    <citation type="journal article" date="2023" name="Science">
        <title>Genome structures resolve the early diversification of teleost fishes.</title>
        <authorList>
            <person name="Parey E."/>
            <person name="Louis A."/>
            <person name="Montfort J."/>
            <person name="Bouchez O."/>
            <person name="Roques C."/>
            <person name="Iampietro C."/>
            <person name="Lluch J."/>
            <person name="Castinel A."/>
            <person name="Donnadieu C."/>
            <person name="Desvignes T."/>
            <person name="Floi Bucao C."/>
            <person name="Jouanno E."/>
            <person name="Wen M."/>
            <person name="Mejri S."/>
            <person name="Dirks R."/>
            <person name="Jansen H."/>
            <person name="Henkel C."/>
            <person name="Chen W.J."/>
            <person name="Zahm M."/>
            <person name="Cabau C."/>
            <person name="Klopp C."/>
            <person name="Thompson A.W."/>
            <person name="Robinson-Rechavi M."/>
            <person name="Braasch I."/>
            <person name="Lecointre G."/>
            <person name="Bobe J."/>
            <person name="Postlethwait J.H."/>
            <person name="Berthelot C."/>
            <person name="Roest Crollius H."/>
            <person name="Guiguen Y."/>
        </authorList>
    </citation>
    <scope>NUCLEOTIDE SEQUENCE</scope>
    <source>
        <strain evidence="2">NC1722</strain>
    </source>
</reference>
<feature type="region of interest" description="Disordered" evidence="1">
    <location>
        <begin position="78"/>
        <end position="102"/>
    </location>
</feature>
<protein>
    <submittedName>
        <fullName evidence="2">Uncharacterized protein</fullName>
    </submittedName>
</protein>
<evidence type="ECO:0000256" key="1">
    <source>
        <dbReference type="SAM" id="MobiDB-lite"/>
    </source>
</evidence>
<evidence type="ECO:0000313" key="3">
    <source>
        <dbReference type="Proteomes" id="UP001221898"/>
    </source>
</evidence>
<proteinExistence type="predicted"/>